<evidence type="ECO:0000256" key="3">
    <source>
        <dbReference type="ARBA" id="ARBA00023002"/>
    </source>
</evidence>
<evidence type="ECO:0000256" key="1">
    <source>
        <dbReference type="ARBA" id="ARBA00010617"/>
    </source>
</evidence>
<comment type="similarity">
    <text evidence="1 6">Belongs to the cytochrome P450 family.</text>
</comment>
<evidence type="ECO:0000256" key="4">
    <source>
        <dbReference type="ARBA" id="ARBA00023004"/>
    </source>
</evidence>
<dbReference type="InterPro" id="IPR002401">
    <property type="entry name" value="Cyt_P450_E_grp-I"/>
</dbReference>
<dbReference type="PRINTS" id="PR00385">
    <property type="entry name" value="P450"/>
</dbReference>
<dbReference type="GO" id="GO:0004497">
    <property type="term" value="F:monooxygenase activity"/>
    <property type="evidence" value="ECO:0007669"/>
    <property type="project" value="UniProtKB-KW"/>
</dbReference>
<keyword evidence="4 5" id="KW-0408">Iron</keyword>
<dbReference type="STRING" id="1849047.A0A3D8R6X6"/>
<keyword evidence="8" id="KW-1185">Reference proteome</keyword>
<dbReference type="InterPro" id="IPR050364">
    <property type="entry name" value="Cytochrome_P450_fung"/>
</dbReference>
<dbReference type="InterPro" id="IPR001128">
    <property type="entry name" value="Cyt_P450"/>
</dbReference>
<proteinExistence type="inferred from homology"/>
<dbReference type="Pfam" id="PF00067">
    <property type="entry name" value="p450"/>
    <property type="match status" value="1"/>
</dbReference>
<dbReference type="EMBL" id="PDLM01000009">
    <property type="protein sequence ID" value="RDW69736.1"/>
    <property type="molecule type" value="Genomic_DNA"/>
</dbReference>
<dbReference type="SUPFAM" id="SSF48264">
    <property type="entry name" value="Cytochrome P450"/>
    <property type="match status" value="1"/>
</dbReference>
<dbReference type="PRINTS" id="PR00463">
    <property type="entry name" value="EP450I"/>
</dbReference>
<dbReference type="GO" id="GO:0016705">
    <property type="term" value="F:oxidoreductase activity, acting on paired donors, with incorporation or reduction of molecular oxygen"/>
    <property type="evidence" value="ECO:0007669"/>
    <property type="project" value="InterPro"/>
</dbReference>
<organism evidence="7 8">
    <name type="scientific">Coleophoma cylindrospora</name>
    <dbReference type="NCBI Taxonomy" id="1849047"/>
    <lineage>
        <taxon>Eukaryota</taxon>
        <taxon>Fungi</taxon>
        <taxon>Dikarya</taxon>
        <taxon>Ascomycota</taxon>
        <taxon>Pezizomycotina</taxon>
        <taxon>Leotiomycetes</taxon>
        <taxon>Helotiales</taxon>
        <taxon>Dermateaceae</taxon>
        <taxon>Coleophoma</taxon>
    </lineage>
</organism>
<dbReference type="Gene3D" id="1.10.630.10">
    <property type="entry name" value="Cytochrome P450"/>
    <property type="match status" value="1"/>
</dbReference>
<feature type="binding site" description="axial binding residue" evidence="5">
    <location>
        <position position="453"/>
    </location>
    <ligand>
        <name>heme</name>
        <dbReference type="ChEBI" id="CHEBI:30413"/>
    </ligand>
    <ligandPart>
        <name>Fe</name>
        <dbReference type="ChEBI" id="CHEBI:18248"/>
    </ligandPart>
</feature>
<gene>
    <name evidence="7" type="ORF">BP6252_08756</name>
</gene>
<evidence type="ECO:0000256" key="6">
    <source>
        <dbReference type="RuleBase" id="RU000461"/>
    </source>
</evidence>
<dbReference type="GO" id="GO:0005506">
    <property type="term" value="F:iron ion binding"/>
    <property type="evidence" value="ECO:0007669"/>
    <property type="project" value="InterPro"/>
</dbReference>
<dbReference type="InterPro" id="IPR036396">
    <property type="entry name" value="Cyt_P450_sf"/>
</dbReference>
<evidence type="ECO:0008006" key="9">
    <source>
        <dbReference type="Google" id="ProtNLM"/>
    </source>
</evidence>
<dbReference type="InterPro" id="IPR017972">
    <property type="entry name" value="Cyt_P450_CS"/>
</dbReference>
<keyword evidence="2 5" id="KW-0479">Metal-binding</keyword>
<comment type="cofactor">
    <cofactor evidence="5">
        <name>heme</name>
        <dbReference type="ChEBI" id="CHEBI:30413"/>
    </cofactor>
</comment>
<reference evidence="7 8" key="1">
    <citation type="journal article" date="2018" name="IMA Fungus">
        <title>IMA Genome-F 9: Draft genome sequence of Annulohypoxylon stygium, Aspergillus mulundensis, Berkeleyomyces basicola (syn. Thielaviopsis basicola), Ceratocystis smalleyi, two Cercospora beticola strains, Coleophoma cylindrospora, Fusarium fracticaudum, Phialophora cf. hyalina, and Morchella septimelata.</title>
        <authorList>
            <person name="Wingfield B.D."/>
            <person name="Bills G.F."/>
            <person name="Dong Y."/>
            <person name="Huang W."/>
            <person name="Nel W.J."/>
            <person name="Swalarsk-Parry B.S."/>
            <person name="Vaghefi N."/>
            <person name="Wilken P.M."/>
            <person name="An Z."/>
            <person name="de Beer Z.W."/>
            <person name="De Vos L."/>
            <person name="Chen L."/>
            <person name="Duong T.A."/>
            <person name="Gao Y."/>
            <person name="Hammerbacher A."/>
            <person name="Kikkert J.R."/>
            <person name="Li Y."/>
            <person name="Li H."/>
            <person name="Li K."/>
            <person name="Li Q."/>
            <person name="Liu X."/>
            <person name="Ma X."/>
            <person name="Naidoo K."/>
            <person name="Pethybridge S.J."/>
            <person name="Sun J."/>
            <person name="Steenkamp E.T."/>
            <person name="van der Nest M.A."/>
            <person name="van Wyk S."/>
            <person name="Wingfield M.J."/>
            <person name="Xiong C."/>
            <person name="Yue Q."/>
            <person name="Zhang X."/>
        </authorList>
    </citation>
    <scope>NUCLEOTIDE SEQUENCE [LARGE SCALE GENOMIC DNA]</scope>
    <source>
        <strain evidence="7 8">BP6252</strain>
    </source>
</reference>
<keyword evidence="5 6" id="KW-0349">Heme</keyword>
<dbReference type="GO" id="GO:0020037">
    <property type="term" value="F:heme binding"/>
    <property type="evidence" value="ECO:0007669"/>
    <property type="project" value="InterPro"/>
</dbReference>
<evidence type="ECO:0000256" key="5">
    <source>
        <dbReference type="PIRSR" id="PIRSR602401-1"/>
    </source>
</evidence>
<name>A0A3D8R6X6_9HELO</name>
<dbReference type="AlphaFoldDB" id="A0A3D8R6X6"/>
<dbReference type="PANTHER" id="PTHR46300">
    <property type="entry name" value="P450, PUTATIVE (EUROFUNG)-RELATED-RELATED"/>
    <property type="match status" value="1"/>
</dbReference>
<evidence type="ECO:0000313" key="8">
    <source>
        <dbReference type="Proteomes" id="UP000256645"/>
    </source>
</evidence>
<keyword evidence="3 6" id="KW-0560">Oxidoreductase</keyword>
<evidence type="ECO:0000256" key="2">
    <source>
        <dbReference type="ARBA" id="ARBA00022723"/>
    </source>
</evidence>
<protein>
    <recommendedName>
        <fullName evidence="9">Cytochrome P450</fullName>
    </recommendedName>
</protein>
<sequence>MPLMSFFSSWYTVACLAMVPLAILLSDAWKWLRMPPGPTPLPFIGNKFQLPQHKPWIKFQEWSHAYGPVFTLWVGRRPTLVISDPVVAVELMEKRSHKYSSRPRFVVMGEILNNMASILVQPYGKEWSLRRKLLHRALTPASLRSYMARQEAEASRLVLQIMRHPVEWERAFERFTSSVVFSVAYGHRIDSLDAAVIQDRMRFMHYQASLNVPGAYLAESIPILKYLPRFMAPWKRDVEDHGKLEVAANMALVQDVIRDLDQGREKGIEVAQSLTRTLLETRAKEGIALSDKDFSFVPASLFGAGSDTTASTLCTAVLALVTNTPILRAAQAELDTAIGTARTPQFSDEPQLPYLRALVKEVLRWRPVAVLGGTPHASTEDDVYEGFHIPSGTTILGNSWAINLNPTYYPSPQTFDPARFLRATDPGVRRDLQGSPHPSKTGHSSFGWGRRICPGADLATNALFIALAKLLWSFDILPLPGRVYDTLDYTDGFNIRPKPFPCQIVLRSETHRLVLEREMLAAEHEMAKFPAYN</sequence>
<dbReference type="PANTHER" id="PTHR46300:SF4">
    <property type="entry name" value="CYTOCHROME P450 98A3"/>
    <property type="match status" value="1"/>
</dbReference>
<dbReference type="OrthoDB" id="1470350at2759"/>
<dbReference type="CDD" id="cd11065">
    <property type="entry name" value="CYP64-like"/>
    <property type="match status" value="1"/>
</dbReference>
<dbReference type="PROSITE" id="PS00086">
    <property type="entry name" value="CYTOCHROME_P450"/>
    <property type="match status" value="1"/>
</dbReference>
<dbReference type="Proteomes" id="UP000256645">
    <property type="component" value="Unassembled WGS sequence"/>
</dbReference>
<keyword evidence="6" id="KW-0503">Monooxygenase</keyword>
<accession>A0A3D8R6X6</accession>
<comment type="caution">
    <text evidence="7">The sequence shown here is derived from an EMBL/GenBank/DDBJ whole genome shotgun (WGS) entry which is preliminary data.</text>
</comment>
<evidence type="ECO:0000313" key="7">
    <source>
        <dbReference type="EMBL" id="RDW69736.1"/>
    </source>
</evidence>